<protein>
    <submittedName>
        <fullName evidence="1">Uncharacterized protein</fullName>
    </submittedName>
</protein>
<name>A0A0S8JSS0_UNCW3</name>
<dbReference type="SUPFAM" id="SSF46785">
    <property type="entry name" value="Winged helix' DNA-binding domain"/>
    <property type="match status" value="1"/>
</dbReference>
<evidence type="ECO:0000313" key="1">
    <source>
        <dbReference type="EMBL" id="KPL12806.1"/>
    </source>
</evidence>
<accession>A0A0S8JSS0</accession>
<dbReference type="InterPro" id="IPR036390">
    <property type="entry name" value="WH_DNA-bd_sf"/>
</dbReference>
<reference evidence="1 2" key="1">
    <citation type="journal article" date="2015" name="Microbiome">
        <title>Genomic resolution of linkages in carbon, nitrogen, and sulfur cycling among widespread estuary sediment bacteria.</title>
        <authorList>
            <person name="Baker B.J."/>
            <person name="Lazar C.S."/>
            <person name="Teske A.P."/>
            <person name="Dick G.J."/>
        </authorList>
    </citation>
    <scope>NUCLEOTIDE SEQUENCE [LARGE SCALE GENOMIC DNA]</scope>
    <source>
        <strain evidence="1">SM1_77</strain>
    </source>
</reference>
<organism evidence="1 2">
    <name type="scientific">candidate division WOR_3 bacterium SM1_77</name>
    <dbReference type="NCBI Taxonomy" id="1703778"/>
    <lineage>
        <taxon>Bacteria</taxon>
        <taxon>Bacteria division WOR-3</taxon>
    </lineage>
</organism>
<dbReference type="EMBL" id="LJVE01000134">
    <property type="protein sequence ID" value="KPL12806.1"/>
    <property type="molecule type" value="Genomic_DNA"/>
</dbReference>
<sequence>MTNSEIRRKILQLLYERFKDHPYGRITPKELQTTLNIGLKELQFNAIYLEEKGLVELQKPLEGTLFVGARATPKGIDIVEDEYELDISFPTPGANRTIPATVFGNLTNLINEVGKSDELGEEQKEIITEEIKVVQNELMKSEPSYSLLKKSIDRLRERNFDIYEKLKVIIRDPAVIHMLSLSARKELGI</sequence>
<proteinExistence type="predicted"/>
<dbReference type="AlphaFoldDB" id="A0A0S8JSS0"/>
<evidence type="ECO:0000313" key="2">
    <source>
        <dbReference type="Proteomes" id="UP000050975"/>
    </source>
</evidence>
<comment type="caution">
    <text evidence="1">The sequence shown here is derived from an EMBL/GenBank/DDBJ whole genome shotgun (WGS) entry which is preliminary data.</text>
</comment>
<dbReference type="Proteomes" id="UP000050975">
    <property type="component" value="Unassembled WGS sequence"/>
</dbReference>
<gene>
    <name evidence="1" type="ORF">AMJ74_06125</name>
</gene>